<gene>
    <name evidence="1" type="ORF">DT99_34280</name>
</gene>
<proteinExistence type="predicted"/>
<reference evidence="1" key="1">
    <citation type="submission" date="2014-04" db="EMBL/GenBank/DDBJ databases">
        <title>In planta biocontrol of soil-borne Fusarium wilt of banana through a plant endophytic bacterium, Burkholderia cenocepacia 869T2.</title>
        <authorList>
            <person name="Ho Y.-N."/>
            <person name="Chiang H.-M."/>
            <person name="Chao C.-P."/>
            <person name="Su C.-C."/>
            <person name="Hsu H.-F."/>
            <person name="Guo C.-T."/>
            <person name="Hsieh J.-L."/>
            <person name="Huang C.-C."/>
        </authorList>
    </citation>
    <scope>NUCLEOTIDE SEQUENCE [LARGE SCALE GENOMIC DNA]</scope>
    <source>
        <strain evidence="1">869T2</strain>
    </source>
</reference>
<comment type="caution">
    <text evidence="1">The sequence shown here is derived from an EMBL/GenBank/DDBJ whole genome shotgun (WGS) entry which is preliminary data.</text>
</comment>
<dbReference type="EMBL" id="JJOA01000067">
    <property type="protein sequence ID" value="KEA55134.1"/>
    <property type="molecule type" value="Genomic_DNA"/>
</dbReference>
<organism evidence="1">
    <name type="scientific">Burkholderia cenocepacia</name>
    <dbReference type="NCBI Taxonomy" id="95486"/>
    <lineage>
        <taxon>Bacteria</taxon>
        <taxon>Pseudomonadati</taxon>
        <taxon>Pseudomonadota</taxon>
        <taxon>Betaproteobacteria</taxon>
        <taxon>Burkholderiales</taxon>
        <taxon>Burkholderiaceae</taxon>
        <taxon>Burkholderia</taxon>
        <taxon>Burkholderia cepacia complex</taxon>
    </lineage>
</organism>
<dbReference type="AlphaFoldDB" id="A0A071M2D9"/>
<name>A0A071M2D9_9BURK</name>
<protein>
    <submittedName>
        <fullName evidence="1">Uncharacterized protein</fullName>
    </submittedName>
</protein>
<sequence>MVRILDIEEASSCHVTSRWKSVPGIAVHRQEVSDQALVSTLDYSISVSDIRLLTLLDYLMRRVVT</sequence>
<evidence type="ECO:0000313" key="1">
    <source>
        <dbReference type="EMBL" id="KEA55134.1"/>
    </source>
</evidence>
<accession>A0A071M2D9</accession>